<reference evidence="12" key="1">
    <citation type="journal article" date="2020" name="mSystems">
        <title>Genome- and Community-Level Interaction Insights into Carbon Utilization and Element Cycling Functions of Hydrothermarchaeota in Hydrothermal Sediment.</title>
        <authorList>
            <person name="Zhou Z."/>
            <person name="Liu Y."/>
            <person name="Xu W."/>
            <person name="Pan J."/>
            <person name="Luo Z.H."/>
            <person name="Li M."/>
        </authorList>
    </citation>
    <scope>NUCLEOTIDE SEQUENCE [LARGE SCALE GENOMIC DNA]</scope>
    <source>
        <strain evidence="12">SpSt-906</strain>
    </source>
</reference>
<keyword evidence="2 12" id="KW-0436">Ligase</keyword>
<dbReference type="Pfam" id="PF00133">
    <property type="entry name" value="tRNA-synt_1"/>
    <property type="match status" value="1"/>
</dbReference>
<comment type="caution">
    <text evidence="12">The sequence shown here is derived from an EMBL/GenBank/DDBJ whole genome shotgun (WGS) entry which is preliminary data.</text>
</comment>
<evidence type="ECO:0000256" key="8">
    <source>
        <dbReference type="ARBA" id="ARBA00048359"/>
    </source>
</evidence>
<evidence type="ECO:0000256" key="7">
    <source>
        <dbReference type="ARBA" id="ARBA00025217"/>
    </source>
</evidence>
<keyword evidence="3" id="KW-0547">Nucleotide-binding</keyword>
<dbReference type="InterPro" id="IPR023586">
    <property type="entry name" value="Ile-tRNA-ligase_type2"/>
</dbReference>
<comment type="catalytic activity">
    <reaction evidence="8">
        <text>tRNA(Ile) + L-isoleucine + ATP = L-isoleucyl-tRNA(Ile) + AMP + diphosphate</text>
        <dbReference type="Rhea" id="RHEA:11060"/>
        <dbReference type="Rhea" id="RHEA-COMP:9666"/>
        <dbReference type="Rhea" id="RHEA-COMP:9695"/>
        <dbReference type="ChEBI" id="CHEBI:30616"/>
        <dbReference type="ChEBI" id="CHEBI:33019"/>
        <dbReference type="ChEBI" id="CHEBI:58045"/>
        <dbReference type="ChEBI" id="CHEBI:78442"/>
        <dbReference type="ChEBI" id="CHEBI:78528"/>
        <dbReference type="ChEBI" id="CHEBI:456215"/>
        <dbReference type="EC" id="6.1.1.5"/>
    </reaction>
</comment>
<keyword evidence="4" id="KW-0067">ATP-binding</keyword>
<evidence type="ECO:0000256" key="1">
    <source>
        <dbReference type="ARBA" id="ARBA00013165"/>
    </source>
</evidence>
<evidence type="ECO:0000256" key="9">
    <source>
        <dbReference type="NCBIfam" id="TIGR00392"/>
    </source>
</evidence>
<accession>A0A7C3Z0X9</accession>
<evidence type="ECO:0000259" key="10">
    <source>
        <dbReference type="Pfam" id="PF00133"/>
    </source>
</evidence>
<dbReference type="GO" id="GO:0004822">
    <property type="term" value="F:isoleucine-tRNA ligase activity"/>
    <property type="evidence" value="ECO:0007669"/>
    <property type="project" value="UniProtKB-UniRule"/>
</dbReference>
<dbReference type="SUPFAM" id="SSF47323">
    <property type="entry name" value="Anticodon-binding domain of a subclass of class I aminoacyl-tRNA synthetases"/>
    <property type="match status" value="1"/>
</dbReference>
<dbReference type="Pfam" id="PF08264">
    <property type="entry name" value="Anticodon_1"/>
    <property type="match status" value="1"/>
</dbReference>
<name>A0A7C3Z0X9_UNCW3</name>
<dbReference type="EC" id="6.1.1.5" evidence="1 9"/>
<dbReference type="GO" id="GO:0002161">
    <property type="term" value="F:aminoacyl-tRNA deacylase activity"/>
    <property type="evidence" value="ECO:0007669"/>
    <property type="project" value="InterPro"/>
</dbReference>
<sequence length="983" mass="116096">MPYQPLPSKPDWVERERRILQFWEEKKVFKKLLEKNRGKKKFSFLDGPITANNPMGVHHAWGRTYKDLFQRYKAMKGFDQRYQNGFDCQGLWVEVEVEKELGFKSKKDIERYGIERFVEKCKERVRKYSLIQTQQSIRLGQWMDWENSYYTMSDENNYHIWYFLKRCHEHGWIYKGEDVVPWCPRCGTAISQHEIVTEGYRELVHKGLYLRFPLAEEVNTYLLVWTTTPWTLTANVACAVHPEMTYVKVRLDDKFYYLLEERLSALSLPDSAVVKRLKGKELTGQVYLSPFAYLPVQKGVTHRVITWEEVSAQEGTGIVHIAPGCGKEDFILGKEFSLPVIAPIDEDGNFLSGYDFLTGKNAKGAEGEIIEFLRGKGFLFKVEDYRHRYPVCWRCGEELLFRLVPEWYISMAELRERIMAVAKRIRWIPEFGLERELDWLRNMEDWLISKKRYWGLALPIWECTCGHWEVIGSKEELRERAISGWERFEGKTPHRPWVDYVKIRCAKCGGEVSRIPDVGNPWLDAGIVPFSTLNYLKDRRYWQEWFPFDFITESFPGQFRNWFYAILTMSTVLENREPVKTILGYALLKDEKGQDMHKSAGNVIWFDEAVEKISADVLRWIFVAHNPTENLLFGWKMAGEAKRQLLTLWNVYSFFFTYAAIDQFSPEREEVPLKERPPLDRWIISRLYGLIKTVNERLDDYDPHPVPKEILRFVDDLSLWYIRRSRRRFWKSENDRDKLSAYQTLYTCLLALTKILAPIMPFFAEDMYQRLVRDVLKTAPESVHLTDFPEAEEEMRDERLEEEMALVRKMVFLGRSLREIHKVKVRMPLPKGLFFLPKDKLSAIREYEDLLKEELNLKEVEFYAKEEENLSSYPKEYLAEEEETAVFLPCAVSPDLELEGLARELVRRVQILRKEAGFQVADRIFLYFATEGKLKRAIEKHRDYIANETLAVKIEEGEGEGNIQKELEIEGLKIKITLRLKDG</sequence>
<dbReference type="InterPro" id="IPR014729">
    <property type="entry name" value="Rossmann-like_a/b/a_fold"/>
</dbReference>
<dbReference type="SUPFAM" id="SSF52374">
    <property type="entry name" value="Nucleotidylyl transferase"/>
    <property type="match status" value="1"/>
</dbReference>
<evidence type="ECO:0000259" key="11">
    <source>
        <dbReference type="Pfam" id="PF08264"/>
    </source>
</evidence>
<proteinExistence type="predicted"/>
<evidence type="ECO:0000256" key="3">
    <source>
        <dbReference type="ARBA" id="ARBA00022741"/>
    </source>
</evidence>
<feature type="domain" description="Methionyl/Valyl/Leucyl/Isoleucyl-tRNA synthetase anticodon-binding" evidence="11">
    <location>
        <begin position="680"/>
        <end position="829"/>
    </location>
</feature>
<dbReference type="GO" id="GO:0006428">
    <property type="term" value="P:isoleucyl-tRNA aminoacylation"/>
    <property type="evidence" value="ECO:0007669"/>
    <property type="project" value="UniProtKB-UniRule"/>
</dbReference>
<dbReference type="InterPro" id="IPR009008">
    <property type="entry name" value="Val/Leu/Ile-tRNA-synth_edit"/>
</dbReference>
<dbReference type="CDD" id="cd07961">
    <property type="entry name" value="Anticodon_Ia_Ile_ABEc"/>
    <property type="match status" value="1"/>
</dbReference>
<dbReference type="NCBIfam" id="TIGR00392">
    <property type="entry name" value="ileS"/>
    <property type="match status" value="1"/>
</dbReference>
<dbReference type="InterPro" id="IPR002301">
    <property type="entry name" value="Ile-tRNA-ligase"/>
</dbReference>
<dbReference type="Gene3D" id="3.40.50.620">
    <property type="entry name" value="HUPs"/>
    <property type="match status" value="2"/>
</dbReference>
<gene>
    <name evidence="12" type="ORF">ENX07_07625</name>
</gene>
<evidence type="ECO:0000256" key="2">
    <source>
        <dbReference type="ARBA" id="ARBA00022598"/>
    </source>
</evidence>
<dbReference type="InterPro" id="IPR033709">
    <property type="entry name" value="Anticodon_Ile_ABEc"/>
</dbReference>
<dbReference type="GO" id="GO:0000049">
    <property type="term" value="F:tRNA binding"/>
    <property type="evidence" value="ECO:0007669"/>
    <property type="project" value="InterPro"/>
</dbReference>
<dbReference type="InterPro" id="IPR002300">
    <property type="entry name" value="aa-tRNA-synth_Ia"/>
</dbReference>
<dbReference type="GO" id="GO:0005524">
    <property type="term" value="F:ATP binding"/>
    <property type="evidence" value="ECO:0007669"/>
    <property type="project" value="UniProtKB-KW"/>
</dbReference>
<evidence type="ECO:0000256" key="4">
    <source>
        <dbReference type="ARBA" id="ARBA00022840"/>
    </source>
</evidence>
<feature type="domain" description="Aminoacyl-tRNA synthetase class Ia" evidence="10">
    <location>
        <begin position="19"/>
        <end position="625"/>
    </location>
</feature>
<keyword evidence="6" id="KW-0030">Aminoacyl-tRNA synthetase</keyword>
<evidence type="ECO:0000256" key="6">
    <source>
        <dbReference type="ARBA" id="ARBA00023146"/>
    </source>
</evidence>
<dbReference type="Gene3D" id="1.10.730.10">
    <property type="entry name" value="Isoleucyl-tRNA Synthetase, Domain 1"/>
    <property type="match status" value="1"/>
</dbReference>
<dbReference type="PRINTS" id="PR00984">
    <property type="entry name" value="TRNASYNTHILE"/>
</dbReference>
<evidence type="ECO:0000256" key="5">
    <source>
        <dbReference type="ARBA" id="ARBA00022917"/>
    </source>
</evidence>
<dbReference type="Pfam" id="PF19302">
    <property type="entry name" value="DUF5915"/>
    <property type="match status" value="1"/>
</dbReference>
<dbReference type="PANTHER" id="PTHR42780:SF1">
    <property type="entry name" value="ISOLEUCINE--TRNA LIGASE, CYTOPLASMIC"/>
    <property type="match status" value="1"/>
</dbReference>
<organism evidence="12">
    <name type="scientific">candidate division WOR-3 bacterium</name>
    <dbReference type="NCBI Taxonomy" id="2052148"/>
    <lineage>
        <taxon>Bacteria</taxon>
        <taxon>Bacteria division WOR-3</taxon>
    </lineage>
</organism>
<comment type="function">
    <text evidence="7">Catalyzes the attachment of isoleucine to tRNA(Ile). As IleRS can inadvertently accommodate and process structurally similar amino acids such as valine, to avoid such errors it has two additional distinct tRNA(Ile)-dependent editing activities. One activity is designated as 'pretransfer' editing and involves the hydrolysis of activated Val-AMP. The other activity is designated 'posttransfer' editing and involves deacylation of mischarged Val-tRNA(Ile).</text>
</comment>
<dbReference type="SUPFAM" id="SSF50677">
    <property type="entry name" value="ValRS/IleRS/LeuRS editing domain"/>
    <property type="match status" value="1"/>
</dbReference>
<dbReference type="InterPro" id="IPR009080">
    <property type="entry name" value="tRNAsynth_Ia_anticodon-bd"/>
</dbReference>
<dbReference type="PANTHER" id="PTHR42780">
    <property type="entry name" value="SOLEUCYL-TRNA SYNTHETASE"/>
    <property type="match status" value="1"/>
</dbReference>
<keyword evidence="5" id="KW-0648">Protein biosynthesis</keyword>
<dbReference type="InterPro" id="IPR013155">
    <property type="entry name" value="M/V/L/I-tRNA-synth_anticd-bd"/>
</dbReference>
<dbReference type="GO" id="GO:0005737">
    <property type="term" value="C:cytoplasm"/>
    <property type="evidence" value="ECO:0007669"/>
    <property type="project" value="UniProtKB-UniRule"/>
</dbReference>
<dbReference type="EMBL" id="DTMQ01000046">
    <property type="protein sequence ID" value="HGE99917.1"/>
    <property type="molecule type" value="Genomic_DNA"/>
</dbReference>
<dbReference type="Gene3D" id="3.90.740.10">
    <property type="entry name" value="Valyl/Leucyl/Isoleucyl-tRNA synthetase, editing domain"/>
    <property type="match status" value="1"/>
</dbReference>
<protein>
    <recommendedName>
        <fullName evidence="1 9">Isoleucine--tRNA ligase</fullName>
        <ecNumber evidence="1 9">6.1.1.5</ecNumber>
    </recommendedName>
</protein>
<evidence type="ECO:0000313" key="12">
    <source>
        <dbReference type="EMBL" id="HGE99917.1"/>
    </source>
</evidence>
<dbReference type="AlphaFoldDB" id="A0A7C3Z0X9"/>